<feature type="compositionally biased region" description="Basic and acidic residues" evidence="1">
    <location>
        <begin position="79"/>
        <end position="98"/>
    </location>
</feature>
<gene>
    <name evidence="2" type="ORF">LCGC14_0485160</name>
</gene>
<protein>
    <submittedName>
        <fullName evidence="2">Uncharacterized protein</fullName>
    </submittedName>
</protein>
<comment type="caution">
    <text evidence="2">The sequence shown here is derived from an EMBL/GenBank/DDBJ whole genome shotgun (WGS) entry which is preliminary data.</text>
</comment>
<evidence type="ECO:0000313" key="2">
    <source>
        <dbReference type="EMBL" id="KKN65128.1"/>
    </source>
</evidence>
<dbReference type="EMBL" id="LAZR01000534">
    <property type="protein sequence ID" value="KKN65128.1"/>
    <property type="molecule type" value="Genomic_DNA"/>
</dbReference>
<organism evidence="2">
    <name type="scientific">marine sediment metagenome</name>
    <dbReference type="NCBI Taxonomy" id="412755"/>
    <lineage>
        <taxon>unclassified sequences</taxon>
        <taxon>metagenomes</taxon>
        <taxon>ecological metagenomes</taxon>
    </lineage>
</organism>
<dbReference type="AlphaFoldDB" id="A0A0F9VH43"/>
<accession>A0A0F9VH43</accession>
<name>A0A0F9VH43_9ZZZZ</name>
<evidence type="ECO:0000256" key="1">
    <source>
        <dbReference type="SAM" id="MobiDB-lite"/>
    </source>
</evidence>
<sequence length="104" mass="12218">MPKYSFYLNKEEDKLILDYGELLAEQGLIERPVNRYKIGKYIFNEIIKSYKNKIAVVNQQQIVDEKTHLEKEEILAGVEKAEETATEEKPVEETDIHKTYKGLR</sequence>
<proteinExistence type="predicted"/>
<reference evidence="2" key="1">
    <citation type="journal article" date="2015" name="Nature">
        <title>Complex archaea that bridge the gap between prokaryotes and eukaryotes.</title>
        <authorList>
            <person name="Spang A."/>
            <person name="Saw J.H."/>
            <person name="Jorgensen S.L."/>
            <person name="Zaremba-Niedzwiedzka K."/>
            <person name="Martijn J."/>
            <person name="Lind A.E."/>
            <person name="van Eijk R."/>
            <person name="Schleper C."/>
            <person name="Guy L."/>
            <person name="Ettema T.J."/>
        </authorList>
    </citation>
    <scope>NUCLEOTIDE SEQUENCE</scope>
</reference>
<feature type="region of interest" description="Disordered" evidence="1">
    <location>
        <begin position="79"/>
        <end position="104"/>
    </location>
</feature>